<evidence type="ECO:0000259" key="1">
    <source>
        <dbReference type="Pfam" id="PF00096"/>
    </source>
</evidence>
<evidence type="ECO:0000313" key="2">
    <source>
        <dbReference type="EMBL" id="CAG6473828.1"/>
    </source>
</evidence>
<dbReference type="InterPro" id="IPR013087">
    <property type="entry name" value="Znf_C2H2_type"/>
</dbReference>
<organism evidence="2">
    <name type="scientific">Culex pipiens</name>
    <name type="common">House mosquito</name>
    <dbReference type="NCBI Taxonomy" id="7175"/>
    <lineage>
        <taxon>Eukaryota</taxon>
        <taxon>Metazoa</taxon>
        <taxon>Ecdysozoa</taxon>
        <taxon>Arthropoda</taxon>
        <taxon>Hexapoda</taxon>
        <taxon>Insecta</taxon>
        <taxon>Pterygota</taxon>
        <taxon>Neoptera</taxon>
        <taxon>Endopterygota</taxon>
        <taxon>Diptera</taxon>
        <taxon>Nematocera</taxon>
        <taxon>Culicoidea</taxon>
        <taxon>Culicidae</taxon>
        <taxon>Culicinae</taxon>
        <taxon>Culicini</taxon>
        <taxon>Culex</taxon>
        <taxon>Culex</taxon>
    </lineage>
</organism>
<dbReference type="SUPFAM" id="SSF57667">
    <property type="entry name" value="beta-beta-alpha zinc fingers"/>
    <property type="match status" value="1"/>
</dbReference>
<dbReference type="Pfam" id="PF00096">
    <property type="entry name" value="zf-C2H2"/>
    <property type="match status" value="2"/>
</dbReference>
<dbReference type="Gene3D" id="3.30.160.60">
    <property type="entry name" value="Classic Zinc Finger"/>
    <property type="match status" value="1"/>
</dbReference>
<sequence>MYFKGGIYHCKLCVFKTISRGACSGHLFKECSLVVGCDVCSKVFAGKKYLKRHQDRVFCKPVLASNECKNCLSTFTNNSNLRQHMKRSVCNKVAAKLRKVPKSRNFFDHEEV</sequence>
<protein>
    <submittedName>
        <fullName evidence="2">(northern house mosquito) hypothetical protein</fullName>
    </submittedName>
</protein>
<reference evidence="2" key="1">
    <citation type="submission" date="2021-05" db="EMBL/GenBank/DDBJ databases">
        <authorList>
            <person name="Alioto T."/>
            <person name="Alioto T."/>
            <person name="Gomez Garrido J."/>
        </authorList>
    </citation>
    <scope>NUCLEOTIDE SEQUENCE</scope>
</reference>
<dbReference type="InterPro" id="IPR036236">
    <property type="entry name" value="Znf_C2H2_sf"/>
</dbReference>
<dbReference type="AlphaFoldDB" id="A0A8D8BES1"/>
<dbReference type="EMBL" id="HBUE01073662">
    <property type="protein sequence ID" value="CAG6473828.1"/>
    <property type="molecule type" value="Transcribed_RNA"/>
</dbReference>
<dbReference type="EMBL" id="HBUE01073659">
    <property type="protein sequence ID" value="CAG6473825.1"/>
    <property type="molecule type" value="Transcribed_RNA"/>
</dbReference>
<proteinExistence type="predicted"/>
<name>A0A8D8BES1_CULPI</name>
<feature type="domain" description="C2H2-type" evidence="1">
    <location>
        <begin position="37"/>
        <end position="55"/>
    </location>
</feature>
<feature type="domain" description="C2H2-type" evidence="1">
    <location>
        <begin position="67"/>
        <end position="87"/>
    </location>
</feature>
<accession>A0A8D8BES1</accession>